<dbReference type="AlphaFoldDB" id="E4TM44"/>
<accession>E4TM44</accession>
<evidence type="ECO:0000313" key="2">
    <source>
        <dbReference type="EMBL" id="ADR21320.1"/>
    </source>
</evidence>
<proteinExistence type="predicted"/>
<gene>
    <name evidence="2" type="ordered locus">Ftrac_1330</name>
</gene>
<name>E4TM44_MARTH</name>
<protein>
    <submittedName>
        <fullName evidence="2">NmrA family protein</fullName>
    </submittedName>
</protein>
<evidence type="ECO:0000313" key="3">
    <source>
        <dbReference type="Proteomes" id="UP000008720"/>
    </source>
</evidence>
<dbReference type="PANTHER" id="PTHR43162">
    <property type="match status" value="1"/>
</dbReference>
<dbReference type="EMBL" id="CP002349">
    <property type="protein sequence ID" value="ADR21320.1"/>
    <property type="molecule type" value="Genomic_DNA"/>
</dbReference>
<feature type="domain" description="NmrA-like" evidence="1">
    <location>
        <begin position="2"/>
        <end position="229"/>
    </location>
</feature>
<dbReference type="Gene3D" id="3.90.25.10">
    <property type="entry name" value="UDP-galactose 4-epimerase, domain 1"/>
    <property type="match status" value="1"/>
</dbReference>
<dbReference type="InterPro" id="IPR051604">
    <property type="entry name" value="Ergot_Alk_Oxidoreductase"/>
</dbReference>
<dbReference type="Proteomes" id="UP000008720">
    <property type="component" value="Chromosome"/>
</dbReference>
<dbReference type="InterPro" id="IPR008030">
    <property type="entry name" value="NmrA-like"/>
</dbReference>
<dbReference type="InterPro" id="IPR036291">
    <property type="entry name" value="NAD(P)-bd_dom_sf"/>
</dbReference>
<dbReference type="OrthoDB" id="9780595at2"/>
<dbReference type="KEGG" id="mtt:Ftrac_1330"/>
<keyword evidence="3" id="KW-1185">Reference proteome</keyword>
<dbReference type="SUPFAM" id="SSF51735">
    <property type="entry name" value="NAD(P)-binding Rossmann-fold domains"/>
    <property type="match status" value="1"/>
</dbReference>
<dbReference type="PANTHER" id="PTHR43162:SF1">
    <property type="entry name" value="PRESTALK A DIFFERENTIATION PROTEIN A"/>
    <property type="match status" value="1"/>
</dbReference>
<dbReference type="RefSeq" id="WP_013453469.1">
    <property type="nucleotide sequence ID" value="NC_014759.1"/>
</dbReference>
<dbReference type="Pfam" id="PF05368">
    <property type="entry name" value="NmrA"/>
    <property type="match status" value="1"/>
</dbReference>
<dbReference type="Gene3D" id="3.40.50.720">
    <property type="entry name" value="NAD(P)-binding Rossmann-like Domain"/>
    <property type="match status" value="1"/>
</dbReference>
<dbReference type="eggNOG" id="COG0702">
    <property type="taxonomic scope" value="Bacteria"/>
</dbReference>
<evidence type="ECO:0000259" key="1">
    <source>
        <dbReference type="Pfam" id="PF05368"/>
    </source>
</evidence>
<organism evidence="2 3">
    <name type="scientific">Marivirga tractuosa (strain ATCC 23168 / DSM 4126 / NBRC 15989 / NCIMB 1408 / VKM B-1430 / H-43)</name>
    <name type="common">Microscilla tractuosa</name>
    <name type="synonym">Flexibacter tractuosus</name>
    <dbReference type="NCBI Taxonomy" id="643867"/>
    <lineage>
        <taxon>Bacteria</taxon>
        <taxon>Pseudomonadati</taxon>
        <taxon>Bacteroidota</taxon>
        <taxon>Cytophagia</taxon>
        <taxon>Cytophagales</taxon>
        <taxon>Marivirgaceae</taxon>
        <taxon>Marivirga</taxon>
    </lineage>
</organism>
<dbReference type="STRING" id="643867.Ftrac_1330"/>
<reference evidence="2 3" key="1">
    <citation type="journal article" date="2011" name="Stand. Genomic Sci.">
        <title>Complete genome sequence of Marivirga tractuosa type strain (H-43).</title>
        <authorList>
            <person name="Pagani I."/>
            <person name="Chertkov O."/>
            <person name="Lapidus A."/>
            <person name="Lucas S."/>
            <person name="Del Rio T.G."/>
            <person name="Tice H."/>
            <person name="Copeland A."/>
            <person name="Cheng J.F."/>
            <person name="Nolan M."/>
            <person name="Saunders E."/>
            <person name="Pitluck S."/>
            <person name="Held B."/>
            <person name="Goodwin L."/>
            <person name="Liolios K."/>
            <person name="Ovchinikova G."/>
            <person name="Ivanova N."/>
            <person name="Mavromatis K."/>
            <person name="Pati A."/>
            <person name="Chen A."/>
            <person name="Palaniappan K."/>
            <person name="Land M."/>
            <person name="Hauser L."/>
            <person name="Jeffries C.D."/>
            <person name="Detter J.C."/>
            <person name="Han C."/>
            <person name="Tapia R."/>
            <person name="Ngatchou-Djao O.D."/>
            <person name="Rohde M."/>
            <person name="Goker M."/>
            <person name="Spring S."/>
            <person name="Sikorski J."/>
            <person name="Woyke T."/>
            <person name="Bristow J."/>
            <person name="Eisen J.A."/>
            <person name="Markowitz V."/>
            <person name="Hugenholtz P."/>
            <person name="Klenk H.P."/>
            <person name="Kyrpides N.C."/>
        </authorList>
    </citation>
    <scope>NUCLEOTIDE SEQUENCE [LARGE SCALE GENOMIC DNA]</scope>
    <source>
        <strain evidence="3">ATCC 23168 / DSM 4126 / NBRC 15989 / NCIMB 1408 / VKM B-1430 / H-43</strain>
    </source>
</reference>
<dbReference type="HOGENOM" id="CLU_007383_10_6_10"/>
<sequence length="289" mass="32939">MTILITGATGNVGQAILSSFLIGNFEAKIIAGIRNPDDLKEQEKLPPPFLKQEFDFGKTEKFSRYLDGIDVLFLLRPPNIADVKAVFKPLIVAAKEANVKHIVFLSVQGAEKQSYIPHHKIEKLIVESEIPYTFLRPAYFMQNFITTLRKDIVGKGMIYLPAGDAKFTVVDVKDVGAVAAEILLNASDHQNQAYELTNSELLSFSEFAEQISEVVDKEVKFISPNLLAFIVRKLKEGHSFTYIFVLIMLHYFPRFKESPETSKEVEHFLKRKPINFREFLDREKTKLKL</sequence>